<proteinExistence type="predicted"/>
<evidence type="ECO:0000313" key="1">
    <source>
        <dbReference type="EMBL" id="MFC3913205.1"/>
    </source>
</evidence>
<gene>
    <name evidence="1" type="ORF">ACFOSS_06980</name>
</gene>
<protein>
    <submittedName>
        <fullName evidence="1">Uncharacterized protein</fullName>
    </submittedName>
</protein>
<reference evidence="2" key="1">
    <citation type="journal article" date="2019" name="Int. J. Syst. Evol. Microbiol.">
        <title>The Global Catalogue of Microorganisms (GCM) 10K type strain sequencing project: providing services to taxonomists for standard genome sequencing and annotation.</title>
        <authorList>
            <consortium name="The Broad Institute Genomics Platform"/>
            <consortium name="The Broad Institute Genome Sequencing Center for Infectious Disease"/>
            <person name="Wu L."/>
            <person name="Ma J."/>
        </authorList>
    </citation>
    <scope>NUCLEOTIDE SEQUENCE [LARGE SCALE GENOMIC DNA]</scope>
    <source>
        <strain evidence="2">CCUG 54939</strain>
    </source>
</reference>
<dbReference type="EMBL" id="JBHSAF010000006">
    <property type="protein sequence ID" value="MFC3913205.1"/>
    <property type="molecule type" value="Genomic_DNA"/>
</dbReference>
<organism evidence="1 2">
    <name type="scientific">Pseudaeromonas sharmana</name>
    <dbReference type="NCBI Taxonomy" id="328412"/>
    <lineage>
        <taxon>Bacteria</taxon>
        <taxon>Pseudomonadati</taxon>
        <taxon>Pseudomonadota</taxon>
        <taxon>Gammaproteobacteria</taxon>
        <taxon>Aeromonadales</taxon>
        <taxon>Aeromonadaceae</taxon>
        <taxon>Pseudaeromonas</taxon>
    </lineage>
</organism>
<accession>A0ABV8CMH2</accession>
<dbReference type="Proteomes" id="UP001595692">
    <property type="component" value="Unassembled WGS sequence"/>
</dbReference>
<name>A0ABV8CMH2_9GAMM</name>
<dbReference type="RefSeq" id="WP_377151466.1">
    <property type="nucleotide sequence ID" value="NZ_JBHSAF010000006.1"/>
</dbReference>
<comment type="caution">
    <text evidence="1">The sequence shown here is derived from an EMBL/GenBank/DDBJ whole genome shotgun (WGS) entry which is preliminary data.</text>
</comment>
<sequence>MKSLTHGATLTLLLLLNLLAGALALWSHSDAALAYRLAGKSWLYHRHAYDHSPLASLLLARPVSQWDEQGRLQLLSNHDAQFDTELLLADGSHSSHLRITIQGEWQISDGYLVLQSHHYSALPLDTIARGLLENQGDMLQQLWLGNFNRSRRLTLLTPEHLLLQEENRSLWLLTAEPNSS</sequence>
<keyword evidence="2" id="KW-1185">Reference proteome</keyword>
<evidence type="ECO:0000313" key="2">
    <source>
        <dbReference type="Proteomes" id="UP001595692"/>
    </source>
</evidence>